<accession>A0A067L6F6</accession>
<dbReference type="AlphaFoldDB" id="A0A067L6F6"/>
<protein>
    <submittedName>
        <fullName evidence="1">Uncharacterized protein</fullName>
    </submittedName>
</protein>
<evidence type="ECO:0000313" key="2">
    <source>
        <dbReference type="Proteomes" id="UP000027138"/>
    </source>
</evidence>
<gene>
    <name evidence="1" type="ORF">JCGZ_05523</name>
</gene>
<proteinExistence type="predicted"/>
<sequence length="141" mass="15565">MNQLEFFENQAKNSKTKQNQGARILYASLPVFGHHSTRARWRSTRLVLRVSSPASPHAERASIDAKWSHSFLTVGVHQLPAIHAVAGDCSVKGGRSLHLLNAIVSPSSITAMELRKGIRHGRKLKHLSSPIRPVRGPILLN</sequence>
<dbReference type="Proteomes" id="UP000027138">
    <property type="component" value="Unassembled WGS sequence"/>
</dbReference>
<evidence type="ECO:0000313" key="1">
    <source>
        <dbReference type="EMBL" id="KDP44056.1"/>
    </source>
</evidence>
<organism evidence="1 2">
    <name type="scientific">Jatropha curcas</name>
    <name type="common">Barbados nut</name>
    <dbReference type="NCBI Taxonomy" id="180498"/>
    <lineage>
        <taxon>Eukaryota</taxon>
        <taxon>Viridiplantae</taxon>
        <taxon>Streptophyta</taxon>
        <taxon>Embryophyta</taxon>
        <taxon>Tracheophyta</taxon>
        <taxon>Spermatophyta</taxon>
        <taxon>Magnoliopsida</taxon>
        <taxon>eudicotyledons</taxon>
        <taxon>Gunneridae</taxon>
        <taxon>Pentapetalae</taxon>
        <taxon>rosids</taxon>
        <taxon>fabids</taxon>
        <taxon>Malpighiales</taxon>
        <taxon>Euphorbiaceae</taxon>
        <taxon>Crotonoideae</taxon>
        <taxon>Jatropheae</taxon>
        <taxon>Jatropha</taxon>
    </lineage>
</organism>
<reference evidence="1 2" key="1">
    <citation type="journal article" date="2014" name="PLoS ONE">
        <title>Global Analysis of Gene Expression Profiles in Physic Nut (Jatropha curcas L.) Seedlings Exposed to Salt Stress.</title>
        <authorList>
            <person name="Zhang L."/>
            <person name="Zhang C."/>
            <person name="Wu P."/>
            <person name="Chen Y."/>
            <person name="Li M."/>
            <person name="Jiang H."/>
            <person name="Wu G."/>
        </authorList>
    </citation>
    <scope>NUCLEOTIDE SEQUENCE [LARGE SCALE GENOMIC DNA]</scope>
    <source>
        <strain evidence="2">cv. GZQX0401</strain>
        <tissue evidence="1">Young leaves</tissue>
    </source>
</reference>
<name>A0A067L6F6_JATCU</name>
<dbReference type="EMBL" id="KK914256">
    <property type="protein sequence ID" value="KDP44056.1"/>
    <property type="molecule type" value="Genomic_DNA"/>
</dbReference>
<keyword evidence="2" id="KW-1185">Reference proteome</keyword>